<dbReference type="InterPro" id="IPR057212">
    <property type="entry name" value="DUF7890"/>
</dbReference>
<evidence type="ECO:0000313" key="2">
    <source>
        <dbReference type="EMBL" id="CAD1834158.1"/>
    </source>
</evidence>
<gene>
    <name evidence="2" type="ORF">CB5_LOCUS17369</name>
</gene>
<organism evidence="2">
    <name type="scientific">Ananas comosus var. bracteatus</name>
    <name type="common">red pineapple</name>
    <dbReference type="NCBI Taxonomy" id="296719"/>
    <lineage>
        <taxon>Eukaryota</taxon>
        <taxon>Viridiplantae</taxon>
        <taxon>Streptophyta</taxon>
        <taxon>Embryophyta</taxon>
        <taxon>Tracheophyta</taxon>
        <taxon>Spermatophyta</taxon>
        <taxon>Magnoliopsida</taxon>
        <taxon>Liliopsida</taxon>
        <taxon>Poales</taxon>
        <taxon>Bromeliaceae</taxon>
        <taxon>Bromelioideae</taxon>
        <taxon>Ananas</taxon>
    </lineage>
</organism>
<sequence length="108" mass="12048">MGNCVACLISHEPKRPKSRSHGCVVPLNQIYGPDDCSVEEDGRAKGVTRIKMVMTKKEAAQLLSKLSADCIVERVARELGRSKGCRLRAARVEIRGGRRWRASRRINC</sequence>
<dbReference type="EMBL" id="LR862152">
    <property type="protein sequence ID" value="CAD1834158.1"/>
    <property type="molecule type" value="Genomic_DNA"/>
</dbReference>
<name>A0A6V7PU07_ANACO</name>
<feature type="domain" description="DUF7890" evidence="1">
    <location>
        <begin position="47"/>
        <end position="72"/>
    </location>
</feature>
<reference evidence="2" key="1">
    <citation type="submission" date="2020-07" db="EMBL/GenBank/DDBJ databases">
        <authorList>
            <person name="Lin J."/>
        </authorList>
    </citation>
    <scope>NUCLEOTIDE SEQUENCE</scope>
</reference>
<dbReference type="Pfam" id="PF25418">
    <property type="entry name" value="DUF7890"/>
    <property type="match status" value="1"/>
</dbReference>
<dbReference type="AlphaFoldDB" id="A0A6V7PU07"/>
<proteinExistence type="predicted"/>
<accession>A0A6V7PU07</accession>
<evidence type="ECO:0000259" key="1">
    <source>
        <dbReference type="Pfam" id="PF25418"/>
    </source>
</evidence>
<protein>
    <recommendedName>
        <fullName evidence="1">DUF7890 domain-containing protein</fullName>
    </recommendedName>
</protein>